<dbReference type="EMBL" id="JAUZQC010000019">
    <property type="protein sequence ID" value="KAK5853459.1"/>
    <property type="molecule type" value="Genomic_DNA"/>
</dbReference>
<comment type="caution">
    <text evidence="3">The sequence shown here is derived from an EMBL/GenBank/DDBJ whole genome shotgun (WGS) entry which is preliminary data.</text>
</comment>
<dbReference type="Proteomes" id="UP001346869">
    <property type="component" value="Unassembled WGS sequence"/>
</dbReference>
<evidence type="ECO:0000313" key="4">
    <source>
        <dbReference type="Proteomes" id="UP001346869"/>
    </source>
</evidence>
<proteinExistence type="predicted"/>
<evidence type="ECO:0000313" key="3">
    <source>
        <dbReference type="EMBL" id="KAK5853459.1"/>
    </source>
</evidence>
<organism evidence="3 4">
    <name type="scientific">Eleginops maclovinus</name>
    <name type="common">Patagonian blennie</name>
    <name type="synonym">Eleginus maclovinus</name>
    <dbReference type="NCBI Taxonomy" id="56733"/>
    <lineage>
        <taxon>Eukaryota</taxon>
        <taxon>Metazoa</taxon>
        <taxon>Chordata</taxon>
        <taxon>Craniata</taxon>
        <taxon>Vertebrata</taxon>
        <taxon>Euteleostomi</taxon>
        <taxon>Actinopterygii</taxon>
        <taxon>Neopterygii</taxon>
        <taxon>Teleostei</taxon>
        <taxon>Neoteleostei</taxon>
        <taxon>Acanthomorphata</taxon>
        <taxon>Eupercaria</taxon>
        <taxon>Perciformes</taxon>
        <taxon>Notothenioidei</taxon>
        <taxon>Eleginopidae</taxon>
        <taxon>Eleginops</taxon>
    </lineage>
</organism>
<protein>
    <recommendedName>
        <fullName evidence="2">Retroviral polymerase SH3-like domain-containing protein</fullName>
    </recommendedName>
</protein>
<evidence type="ECO:0000256" key="1">
    <source>
        <dbReference type="SAM" id="MobiDB-lite"/>
    </source>
</evidence>
<feature type="region of interest" description="Disordered" evidence="1">
    <location>
        <begin position="59"/>
        <end position="113"/>
    </location>
</feature>
<evidence type="ECO:0000259" key="2">
    <source>
        <dbReference type="Pfam" id="PF25597"/>
    </source>
</evidence>
<name>A0AAN7X528_ELEMC</name>
<dbReference type="InterPro" id="IPR057670">
    <property type="entry name" value="SH3_retrovirus"/>
</dbReference>
<sequence>MKVFGSECYTFKQDKKKLDARCDKGIFVGYDKYSPAYNIYYPETGKVLKHRLVKSITKDSTDSQTQTSYDLEEDKESYGDATPKVVRQGQEAEAGPTQVDGTEEEQVEQRYPVRERKAPEYLKEYQCKADCDETENVDYFYRVTYGVPKTFNEAINSQKSKLWGDAMKDEMQSLTENETFTLTPLPRANKQWEVAGYMQ</sequence>
<accession>A0AAN7X528</accession>
<dbReference type="Pfam" id="PF25597">
    <property type="entry name" value="SH3_retrovirus"/>
    <property type="match status" value="1"/>
</dbReference>
<feature type="domain" description="Retroviral polymerase SH3-like" evidence="2">
    <location>
        <begin position="7"/>
        <end position="64"/>
    </location>
</feature>
<reference evidence="3 4" key="1">
    <citation type="journal article" date="2023" name="Genes (Basel)">
        <title>Chromosome-Level Genome Assembly and Circadian Gene Repertoire of the Patagonia Blennie Eleginops maclovinus-The Closest Ancestral Proxy of Antarctic Cryonotothenioids.</title>
        <authorList>
            <person name="Cheng C.C."/>
            <person name="Rivera-Colon A.G."/>
            <person name="Minhas B.F."/>
            <person name="Wilson L."/>
            <person name="Rayamajhi N."/>
            <person name="Vargas-Chacoff L."/>
            <person name="Catchen J.M."/>
        </authorList>
    </citation>
    <scope>NUCLEOTIDE SEQUENCE [LARGE SCALE GENOMIC DNA]</scope>
    <source>
        <strain evidence="3">JMC-PN-2008</strain>
    </source>
</reference>
<gene>
    <name evidence="3" type="ORF">PBY51_014608</name>
</gene>
<keyword evidence="4" id="KW-1185">Reference proteome</keyword>
<dbReference type="AlphaFoldDB" id="A0AAN7X528"/>
<reference evidence="3 4" key="2">
    <citation type="journal article" date="2023" name="Mol. Biol. Evol.">
        <title>Genomics of Secondarily Temperate Adaptation in the Only Non-Antarctic Icefish.</title>
        <authorList>
            <person name="Rivera-Colon A.G."/>
            <person name="Rayamajhi N."/>
            <person name="Minhas B.F."/>
            <person name="Madrigal G."/>
            <person name="Bilyk K.T."/>
            <person name="Yoon V."/>
            <person name="Hune M."/>
            <person name="Gregory S."/>
            <person name="Cheng C.H.C."/>
            <person name="Catchen J.M."/>
        </authorList>
    </citation>
    <scope>NUCLEOTIDE SEQUENCE [LARGE SCALE GENOMIC DNA]</scope>
    <source>
        <strain evidence="3">JMC-PN-2008</strain>
    </source>
</reference>